<proteinExistence type="inferred from homology"/>
<feature type="binding site" evidence="14">
    <location>
        <position position="40"/>
    </location>
    <ligand>
        <name>Mg(2+)</name>
        <dbReference type="ChEBI" id="CHEBI:18420"/>
        <label>2</label>
    </ligand>
</feature>
<evidence type="ECO:0000256" key="11">
    <source>
        <dbReference type="ARBA" id="ARBA00023136"/>
    </source>
</evidence>
<keyword evidence="9" id="KW-0406">Ion transport</keyword>
<dbReference type="InterPro" id="IPR030389">
    <property type="entry name" value="G_FEOB_dom"/>
</dbReference>
<keyword evidence="5 15" id="KW-0812">Transmembrane</keyword>
<dbReference type="AlphaFoldDB" id="T0FFY2"/>
<dbReference type="PRINTS" id="PR00326">
    <property type="entry name" value="GTP1OBG"/>
</dbReference>
<feature type="domain" description="FeoB-type G" evidence="16">
    <location>
        <begin position="19"/>
        <end position="182"/>
    </location>
</feature>
<feature type="binding site" evidence="14">
    <location>
        <position position="37"/>
    </location>
    <ligand>
        <name>Mg(2+)</name>
        <dbReference type="ChEBI" id="CHEBI:18420"/>
        <label>2</label>
    </ligand>
</feature>
<feature type="binding site" evidence="13">
    <location>
        <begin position="26"/>
        <end position="33"/>
    </location>
    <ligand>
        <name>GTP</name>
        <dbReference type="ChEBI" id="CHEBI:37565"/>
        <label>1</label>
    </ligand>
</feature>
<evidence type="ECO:0000256" key="14">
    <source>
        <dbReference type="PIRSR" id="PIRSR603373-2"/>
    </source>
</evidence>
<keyword evidence="18" id="KW-1185">Reference proteome</keyword>
<evidence type="ECO:0000256" key="8">
    <source>
        <dbReference type="ARBA" id="ARBA00023004"/>
    </source>
</evidence>
<evidence type="ECO:0000313" key="18">
    <source>
        <dbReference type="Proteomes" id="UP000015454"/>
    </source>
</evidence>
<evidence type="ECO:0000256" key="1">
    <source>
        <dbReference type="ARBA" id="ARBA00004651"/>
    </source>
</evidence>
<comment type="subcellular location">
    <subcellularLocation>
        <location evidence="15">Cell inner membrane</location>
        <topology evidence="15">Multi-pass membrane protein</topology>
    </subcellularLocation>
    <subcellularLocation>
        <location evidence="1">Cell membrane</location>
        <topology evidence="1">Multi-pass membrane protein</topology>
    </subcellularLocation>
</comment>
<evidence type="ECO:0000256" key="2">
    <source>
        <dbReference type="ARBA" id="ARBA00022448"/>
    </source>
</evidence>
<dbReference type="STRING" id="1049789.LEP1GSC050_1006"/>
<dbReference type="InterPro" id="IPR027417">
    <property type="entry name" value="P-loop_NTPase"/>
</dbReference>
<feature type="transmembrane region" description="Helical" evidence="15">
    <location>
        <begin position="302"/>
        <end position="323"/>
    </location>
</feature>
<dbReference type="GO" id="GO:0005886">
    <property type="term" value="C:plasma membrane"/>
    <property type="evidence" value="ECO:0007669"/>
    <property type="project" value="UniProtKB-SubCell"/>
</dbReference>
<dbReference type="GO" id="GO:0046872">
    <property type="term" value="F:metal ion binding"/>
    <property type="evidence" value="ECO:0007669"/>
    <property type="project" value="UniProtKB-KW"/>
</dbReference>
<dbReference type="PANTHER" id="PTHR43185">
    <property type="entry name" value="FERROUS IRON TRANSPORT PROTEIN B"/>
    <property type="match status" value="1"/>
</dbReference>
<gene>
    <name evidence="17" type="primary">feoB</name>
    <name evidence="17" type="ORF">LEP1GSC050_1006</name>
</gene>
<evidence type="ECO:0000256" key="5">
    <source>
        <dbReference type="ARBA" id="ARBA00022692"/>
    </source>
</evidence>
<dbReference type="Proteomes" id="UP000015454">
    <property type="component" value="Unassembled WGS sequence"/>
</dbReference>
<evidence type="ECO:0000256" key="10">
    <source>
        <dbReference type="ARBA" id="ARBA00023134"/>
    </source>
</evidence>
<keyword evidence="3" id="KW-1003">Cell membrane</keyword>
<feature type="transmembrane region" description="Helical" evidence="15">
    <location>
        <begin position="436"/>
        <end position="463"/>
    </location>
</feature>
<feature type="binding site" evidence="13">
    <location>
        <begin position="72"/>
        <end position="75"/>
    </location>
    <ligand>
        <name>GTP</name>
        <dbReference type="ChEBI" id="CHEBI:37565"/>
        <label>1</label>
    </ligand>
</feature>
<comment type="similarity">
    <text evidence="15">Belongs to the TRAFAC class TrmE-Era-EngA-EngB-Septin-like GTPase superfamily. FeoB GTPase (TC 9.A.8) family.</text>
</comment>
<dbReference type="InterPro" id="IPR003373">
    <property type="entry name" value="Fe2_transport_prot-B"/>
</dbReference>
<dbReference type="InterPro" id="IPR011640">
    <property type="entry name" value="Fe2_transport_prot_B_C"/>
</dbReference>
<keyword evidence="8 15" id="KW-0408">Iron</keyword>
<evidence type="ECO:0000259" key="16">
    <source>
        <dbReference type="PROSITE" id="PS51711"/>
    </source>
</evidence>
<keyword evidence="7 15" id="KW-1133">Transmembrane helix</keyword>
<keyword evidence="11 15" id="KW-0472">Membrane</keyword>
<evidence type="ECO:0000256" key="6">
    <source>
        <dbReference type="ARBA" id="ARBA00022741"/>
    </source>
</evidence>
<evidence type="ECO:0000256" key="4">
    <source>
        <dbReference type="ARBA" id="ARBA00022496"/>
    </source>
</evidence>
<dbReference type="SUPFAM" id="SSF52540">
    <property type="entry name" value="P-loop containing nucleoside triphosphate hydrolases"/>
    <property type="match status" value="1"/>
</dbReference>
<keyword evidence="6 13" id="KW-0547">Nucleotide-binding</keyword>
<feature type="transmembrane region" description="Helical" evidence="15">
    <location>
        <begin position="402"/>
        <end position="424"/>
    </location>
</feature>
<keyword evidence="10 13" id="KW-0342">GTP-binding</keyword>
<reference evidence="17" key="1">
    <citation type="submission" date="2013-05" db="EMBL/GenBank/DDBJ databases">
        <authorList>
            <person name="Harkins D.M."/>
            <person name="Durkin A.S."/>
            <person name="Brinkac L.M."/>
            <person name="Haft D.H."/>
            <person name="Selengut J.D."/>
            <person name="Sanka R."/>
            <person name="DePew J."/>
            <person name="Purushe J."/>
            <person name="Hartskeerl R.A."/>
            <person name="Ahmed A."/>
            <person name="van der Linden H."/>
            <person name="Goris M.G.A."/>
            <person name="Vinetz J.M."/>
            <person name="Sutton G.G."/>
            <person name="Nierman W.C."/>
            <person name="Fouts D.E."/>
        </authorList>
    </citation>
    <scope>NUCLEOTIDE SEQUENCE [LARGE SCALE GENOMIC DNA]</scope>
    <source>
        <strain evidence="17">5399</strain>
    </source>
</reference>
<keyword evidence="14" id="KW-0479">Metal-binding</keyword>
<accession>T0FFY2</accession>
<evidence type="ECO:0000256" key="15">
    <source>
        <dbReference type="RuleBase" id="RU362098"/>
    </source>
</evidence>
<comment type="caution">
    <text evidence="17">The sequence shown here is derived from an EMBL/GenBank/DDBJ whole genome shotgun (WGS) entry which is preliminary data.</text>
</comment>
<evidence type="ECO:0000256" key="7">
    <source>
        <dbReference type="ARBA" id="ARBA00022989"/>
    </source>
</evidence>
<evidence type="ECO:0000256" key="9">
    <source>
        <dbReference type="ARBA" id="ARBA00023065"/>
    </source>
</evidence>
<evidence type="ECO:0000256" key="13">
    <source>
        <dbReference type="PIRSR" id="PIRSR603373-1"/>
    </source>
</evidence>
<evidence type="ECO:0000256" key="3">
    <source>
        <dbReference type="ARBA" id="ARBA00022475"/>
    </source>
</evidence>
<keyword evidence="2 15" id="KW-0813">Transport</keyword>
<feature type="binding site" evidence="13">
    <location>
        <begin position="51"/>
        <end position="55"/>
    </location>
    <ligand>
        <name>GTP</name>
        <dbReference type="ChEBI" id="CHEBI:37565"/>
        <label>1</label>
    </ligand>
</feature>
<feature type="transmembrane region" description="Helical" evidence="15">
    <location>
        <begin position="475"/>
        <end position="496"/>
    </location>
</feature>
<dbReference type="PANTHER" id="PTHR43185:SF1">
    <property type="entry name" value="FE(2+) TRANSPORTER FEOB"/>
    <property type="match status" value="1"/>
</dbReference>
<feature type="transmembrane region" description="Helical" evidence="15">
    <location>
        <begin position="651"/>
        <end position="677"/>
    </location>
</feature>
<dbReference type="NCBIfam" id="TIGR00437">
    <property type="entry name" value="feoB"/>
    <property type="match status" value="1"/>
</dbReference>
<dbReference type="Pfam" id="PF07664">
    <property type="entry name" value="FeoB_C"/>
    <property type="match status" value="1"/>
</dbReference>
<dbReference type="Gene3D" id="3.40.50.300">
    <property type="entry name" value="P-loop containing nucleotide triphosphate hydrolases"/>
    <property type="match status" value="1"/>
</dbReference>
<keyword evidence="4 15" id="KW-0410">Iron transport</keyword>
<dbReference type="CDD" id="cd01879">
    <property type="entry name" value="FeoB"/>
    <property type="match status" value="1"/>
</dbReference>
<protein>
    <recommendedName>
        <fullName evidence="12 15">Ferrous iron transport protein B</fullName>
    </recommendedName>
</protein>
<name>T0FFY2_9LEPT</name>
<comment type="function">
    <text evidence="15">Probable transporter of a GTP-driven Fe(2+) uptake system.</text>
</comment>
<sequence>MKVLEKETVREGLKTGMDSFRILLAGNPNCGKSTLFNRLTGLRQKTGNFPGVTVEKAEGTIRLGDKALRLMDLPGAYSLGGESEDKQVTTRVLLSRQETDHILFLLDGVAIERGLQFLLQVASLKVPTLVVVTMRDVLEKKGLQLDLNPLIKAFGTKFLFINPRTGEGTEELKEALFDRSSFRIPSATFTWDKKRERLLDSILSRLTSSDPDALRFILENSLKELSGEKLLTGIPGLSYLPAEARTLVTNAWENAGLNFSYRDELVQNSFWIKKLLSRALLGKENVSDGVLRFADRILLHPVWGLVSFLAIMAFVFQMLFAWSEIPMDWIETQVGALATFVGGLLPEGPVRSLIQEGAIGGVGAVLVFIPQISLLFFFIGVMEESGYIARASFVMDRFMGRFGLSGKSFIPLLSSAACAVPAIMGTRTIENKADRITTILVSPLITCSARYPVYILVIGTVFSDRPVFGIFQTKALVLFGLFVLGMIASMTAAFIFKKAFFLSEPSYFLMELPRYHFPSIKSLFIVVYKKIKTFLLNAGKVILSISILLWFLANYPRVAESEIANLPPHQAKSVQISESYAGHLGKAMEPILKPIGFGWKMGIGLITSFAAREVMVSTLSIIYGVQGEEAEQEDLRSALRNDKDPQTGKPVWSLASALSLLVFFAFACQCMSTLAVVKRETNSLFWPFFLFGYMTILAYISSFIVFQASKAFGWS</sequence>
<dbReference type="GO" id="GO:0005525">
    <property type="term" value="F:GTP binding"/>
    <property type="evidence" value="ECO:0007669"/>
    <property type="project" value="UniProtKB-KW"/>
</dbReference>
<dbReference type="InterPro" id="IPR050860">
    <property type="entry name" value="FeoB_GTPase"/>
</dbReference>
<dbReference type="Pfam" id="PF02421">
    <property type="entry name" value="FeoB_N"/>
    <property type="match status" value="1"/>
</dbReference>
<feature type="binding site" evidence="14">
    <location>
        <position position="41"/>
    </location>
    <ligand>
        <name>Mg(2+)</name>
        <dbReference type="ChEBI" id="CHEBI:18420"/>
        <label>2</label>
    </ligand>
</feature>
<feature type="transmembrane region" description="Helical" evidence="15">
    <location>
        <begin position="358"/>
        <end position="382"/>
    </location>
</feature>
<dbReference type="GO" id="GO:0015093">
    <property type="term" value="F:ferrous iron transmembrane transporter activity"/>
    <property type="evidence" value="ECO:0007669"/>
    <property type="project" value="UniProtKB-UniRule"/>
</dbReference>
<keyword evidence="14" id="KW-0460">Magnesium</keyword>
<dbReference type="EMBL" id="AHMO02000004">
    <property type="protein sequence ID" value="EQA46836.1"/>
    <property type="molecule type" value="Genomic_DNA"/>
</dbReference>
<dbReference type="Pfam" id="PF07670">
    <property type="entry name" value="Gate"/>
    <property type="match status" value="2"/>
</dbReference>
<dbReference type="PROSITE" id="PS51711">
    <property type="entry name" value="G_FEOB"/>
    <property type="match status" value="1"/>
</dbReference>
<feature type="transmembrane region" description="Helical" evidence="15">
    <location>
        <begin position="684"/>
        <end position="706"/>
    </location>
</feature>
<dbReference type="InterPro" id="IPR011642">
    <property type="entry name" value="Gate_dom"/>
</dbReference>
<feature type="transmembrane region" description="Helical" evidence="15">
    <location>
        <begin position="534"/>
        <end position="553"/>
    </location>
</feature>
<evidence type="ECO:0000256" key="12">
    <source>
        <dbReference type="NCBIfam" id="TIGR00437"/>
    </source>
</evidence>
<dbReference type="InterPro" id="IPR006073">
    <property type="entry name" value="GTP-bd"/>
</dbReference>
<evidence type="ECO:0000313" key="17">
    <source>
        <dbReference type="EMBL" id="EQA46836.1"/>
    </source>
</evidence>
<organism evidence="17 18">
    <name type="scientific">Leptospira broomii serovar Hurstbridge str. 5399</name>
    <dbReference type="NCBI Taxonomy" id="1049789"/>
    <lineage>
        <taxon>Bacteria</taxon>
        <taxon>Pseudomonadati</taxon>
        <taxon>Spirochaetota</taxon>
        <taxon>Spirochaetia</taxon>
        <taxon>Leptospirales</taxon>
        <taxon>Leptospiraceae</taxon>
        <taxon>Leptospira</taxon>
    </lineage>
</organism>